<evidence type="ECO:0000313" key="12">
    <source>
        <dbReference type="Proteomes" id="UP000095009"/>
    </source>
</evidence>
<dbReference type="EMBL" id="KV454415">
    <property type="protein sequence ID" value="ODQ63416.1"/>
    <property type="molecule type" value="Genomic_DNA"/>
</dbReference>
<dbReference type="InterPro" id="IPR012341">
    <property type="entry name" value="6hp_glycosidase-like_sf"/>
</dbReference>
<keyword evidence="6 11" id="KW-0326">Glycosidase</keyword>
<dbReference type="GO" id="GO:0000324">
    <property type="term" value="C:fungal-type vacuole"/>
    <property type="evidence" value="ECO:0007669"/>
    <property type="project" value="TreeGrafter"/>
</dbReference>
<dbReference type="InterPro" id="IPR000165">
    <property type="entry name" value="Glucoamylase"/>
</dbReference>
<dbReference type="Pfam" id="PF00723">
    <property type="entry name" value="Glyco_hydro_15"/>
    <property type="match status" value="1"/>
</dbReference>
<evidence type="ECO:0000256" key="7">
    <source>
        <dbReference type="ARBA" id="ARBA00023326"/>
    </source>
</evidence>
<gene>
    <name evidence="11" type="ORF">NADFUDRAFT_14133</name>
</gene>
<dbReference type="InterPro" id="IPR008928">
    <property type="entry name" value="6-hairpin_glycosidase_sf"/>
</dbReference>
<protein>
    <recommendedName>
        <fullName evidence="3">glucan 1,4-alpha-glucosidase</fullName>
        <ecNumber evidence="3">3.2.1.3</ecNumber>
    </recommendedName>
    <alternativeName>
        <fullName evidence="9">1,4-alpha-D-glucan glucohydrolase</fullName>
    </alternativeName>
    <alternativeName>
        <fullName evidence="8">Glucan 1,4-alpha-glucosidase</fullName>
    </alternativeName>
</protein>
<feature type="domain" description="GH15-like" evidence="10">
    <location>
        <begin position="11"/>
        <end position="460"/>
    </location>
</feature>
<dbReference type="GO" id="GO:0004339">
    <property type="term" value="F:glucan 1,4-alpha-glucosidase activity"/>
    <property type="evidence" value="ECO:0007669"/>
    <property type="project" value="UniProtKB-EC"/>
</dbReference>
<feature type="non-terminal residue" evidence="11">
    <location>
        <position position="1"/>
    </location>
</feature>
<dbReference type="InterPro" id="IPR046966">
    <property type="entry name" value="Glucoamylase_active_site"/>
</dbReference>
<evidence type="ECO:0000256" key="9">
    <source>
        <dbReference type="ARBA" id="ARBA00033473"/>
    </source>
</evidence>
<dbReference type="PANTHER" id="PTHR31616:SF9">
    <property type="entry name" value="GLUCOAMYLASE, INTRACELLULAR SPORULATION-SPECIFIC"/>
    <property type="match status" value="1"/>
</dbReference>
<evidence type="ECO:0000259" key="10">
    <source>
        <dbReference type="Pfam" id="PF00723"/>
    </source>
</evidence>
<evidence type="ECO:0000256" key="3">
    <source>
        <dbReference type="ARBA" id="ARBA00012593"/>
    </source>
</evidence>
<keyword evidence="5" id="KW-0119">Carbohydrate metabolism</keyword>
<keyword evidence="12" id="KW-1185">Reference proteome</keyword>
<evidence type="ECO:0000256" key="1">
    <source>
        <dbReference type="ARBA" id="ARBA00001863"/>
    </source>
</evidence>
<evidence type="ECO:0000313" key="11">
    <source>
        <dbReference type="EMBL" id="ODQ63416.1"/>
    </source>
</evidence>
<proteinExistence type="inferred from homology"/>
<dbReference type="Gene3D" id="1.50.10.10">
    <property type="match status" value="1"/>
</dbReference>
<dbReference type="AlphaFoldDB" id="A0A1E3PDD4"/>
<evidence type="ECO:0000256" key="2">
    <source>
        <dbReference type="ARBA" id="ARBA00006188"/>
    </source>
</evidence>
<dbReference type="PROSITE" id="PS00820">
    <property type="entry name" value="GLUCOAMYLASE"/>
    <property type="match status" value="1"/>
</dbReference>
<name>A0A1E3PDD4_9ASCO</name>
<dbReference type="STRING" id="857566.A0A1E3PDD4"/>
<sequence>WEEWLEQEYEISLNSILRNIGGYGYPDPSVPPGTPLASPSRHEPNYFYQWTRDSAVTLDTLIYHFNDTGATNSTLIQLIDDYIHVNYGLQRLDNPSGQFYSPHLSGLGEPKFYVNGTAFLDHWGRPQRDGPALRSIAIMRYLRICLETGENGNELKSVADLANLYYSVVSPDLHYVGLNWRKSGFDLWEELDGQHFFTSMVQMKSIADGIEIAEAFGDKAIQHILTSELADIKKFIAETYFDSEVGHLRESPGHSNSRTGLNSALFLASIKVAGLGIYEPYSDEVVASLFHYIQSMEYLYDINRQRLAAFEGAGVTDISLVGIAIGRYAEDIYDGVGFEFGNPWFVCTATVSHMLYLIVHHLSNQPEDFELEINALNRQFYGLFLANLVGKKYWTMDKSRLRRDAPEFTEMLKLMVKYGDSYLDVIREHHSKDGHMSEQFSRFDGYMRGASDLTWSYSAFRDTVRQRQ</sequence>
<dbReference type="Proteomes" id="UP000095009">
    <property type="component" value="Unassembled WGS sequence"/>
</dbReference>
<evidence type="ECO:0000256" key="8">
    <source>
        <dbReference type="ARBA" id="ARBA00033442"/>
    </source>
</evidence>
<keyword evidence="7" id="KW-0624">Polysaccharide degradation</keyword>
<reference evidence="11 12" key="1">
    <citation type="journal article" date="2016" name="Proc. Natl. Acad. Sci. U.S.A.">
        <title>Comparative genomics of biotechnologically important yeasts.</title>
        <authorList>
            <person name="Riley R."/>
            <person name="Haridas S."/>
            <person name="Wolfe K.H."/>
            <person name="Lopes M.R."/>
            <person name="Hittinger C.T."/>
            <person name="Goeker M."/>
            <person name="Salamov A.A."/>
            <person name="Wisecaver J.H."/>
            <person name="Long T.M."/>
            <person name="Calvey C.H."/>
            <person name="Aerts A.L."/>
            <person name="Barry K.W."/>
            <person name="Choi C."/>
            <person name="Clum A."/>
            <person name="Coughlan A.Y."/>
            <person name="Deshpande S."/>
            <person name="Douglass A.P."/>
            <person name="Hanson S.J."/>
            <person name="Klenk H.-P."/>
            <person name="LaButti K.M."/>
            <person name="Lapidus A."/>
            <person name="Lindquist E.A."/>
            <person name="Lipzen A.M."/>
            <person name="Meier-Kolthoff J.P."/>
            <person name="Ohm R.A."/>
            <person name="Otillar R.P."/>
            <person name="Pangilinan J.L."/>
            <person name="Peng Y."/>
            <person name="Rokas A."/>
            <person name="Rosa C.A."/>
            <person name="Scheuner C."/>
            <person name="Sibirny A.A."/>
            <person name="Slot J.C."/>
            <person name="Stielow J.B."/>
            <person name="Sun H."/>
            <person name="Kurtzman C.P."/>
            <person name="Blackwell M."/>
            <person name="Grigoriev I.V."/>
            <person name="Jeffries T.W."/>
        </authorList>
    </citation>
    <scope>NUCLEOTIDE SEQUENCE [LARGE SCALE GENOMIC DNA]</scope>
    <source>
        <strain evidence="11 12">DSM 6958</strain>
    </source>
</reference>
<organism evidence="11 12">
    <name type="scientific">Nadsonia fulvescens var. elongata DSM 6958</name>
    <dbReference type="NCBI Taxonomy" id="857566"/>
    <lineage>
        <taxon>Eukaryota</taxon>
        <taxon>Fungi</taxon>
        <taxon>Dikarya</taxon>
        <taxon>Ascomycota</taxon>
        <taxon>Saccharomycotina</taxon>
        <taxon>Dipodascomycetes</taxon>
        <taxon>Dipodascales</taxon>
        <taxon>Dipodascales incertae sedis</taxon>
        <taxon>Nadsonia</taxon>
    </lineage>
</organism>
<dbReference type="GO" id="GO:0000272">
    <property type="term" value="P:polysaccharide catabolic process"/>
    <property type="evidence" value="ECO:0007669"/>
    <property type="project" value="UniProtKB-KW"/>
</dbReference>
<dbReference type="InterPro" id="IPR011613">
    <property type="entry name" value="GH15-like"/>
</dbReference>
<evidence type="ECO:0000256" key="5">
    <source>
        <dbReference type="ARBA" id="ARBA00023277"/>
    </source>
</evidence>
<dbReference type="PRINTS" id="PR00736">
    <property type="entry name" value="GLHYDRLASE15"/>
</dbReference>
<dbReference type="EC" id="3.2.1.3" evidence="3"/>
<evidence type="ECO:0000256" key="4">
    <source>
        <dbReference type="ARBA" id="ARBA00022801"/>
    </source>
</evidence>
<keyword evidence="4" id="KW-0378">Hydrolase</keyword>
<evidence type="ECO:0000256" key="6">
    <source>
        <dbReference type="ARBA" id="ARBA00023295"/>
    </source>
</evidence>
<comment type="similarity">
    <text evidence="2">Belongs to the glycosyl hydrolase 15 family.</text>
</comment>
<dbReference type="OrthoDB" id="6123450at2759"/>
<feature type="non-terminal residue" evidence="11">
    <location>
        <position position="468"/>
    </location>
</feature>
<dbReference type="SUPFAM" id="SSF48208">
    <property type="entry name" value="Six-hairpin glycosidases"/>
    <property type="match status" value="1"/>
</dbReference>
<accession>A0A1E3PDD4</accession>
<comment type="catalytic activity">
    <reaction evidence="1">
        <text>Hydrolysis of terminal (1-&gt;4)-linked alpha-D-glucose residues successively from non-reducing ends of the chains with release of beta-D-glucose.</text>
        <dbReference type="EC" id="3.2.1.3"/>
    </reaction>
</comment>
<dbReference type="PANTHER" id="PTHR31616">
    <property type="entry name" value="TREHALASE"/>
    <property type="match status" value="1"/>
</dbReference>